<dbReference type="Gene3D" id="3.40.50.150">
    <property type="entry name" value="Vaccinia Virus protein VP39"/>
    <property type="match status" value="1"/>
</dbReference>
<proteinExistence type="predicted"/>
<evidence type="ECO:0000313" key="3">
    <source>
        <dbReference type="Proteomes" id="UP000253594"/>
    </source>
</evidence>
<dbReference type="InterPro" id="IPR029063">
    <property type="entry name" value="SAM-dependent_MTases_sf"/>
</dbReference>
<feature type="non-terminal residue" evidence="2">
    <location>
        <position position="231"/>
    </location>
</feature>
<comment type="caution">
    <text evidence="2">The sequence shown here is derived from an EMBL/GenBank/DDBJ whole genome shotgun (WGS) entry which is preliminary data.</text>
</comment>
<dbReference type="CDD" id="cd02440">
    <property type="entry name" value="AdoMet_MTases"/>
    <property type="match status" value="1"/>
</dbReference>
<dbReference type="InterPro" id="IPR050508">
    <property type="entry name" value="Methyltransf_Superfamily"/>
</dbReference>
<dbReference type="GO" id="GO:0032259">
    <property type="term" value="P:methylation"/>
    <property type="evidence" value="ECO:0007669"/>
    <property type="project" value="UniProtKB-KW"/>
</dbReference>
<dbReference type="EMBL" id="QORE01000618">
    <property type="protein sequence ID" value="RCI73429.1"/>
    <property type="molecule type" value="Genomic_DNA"/>
</dbReference>
<gene>
    <name evidence="2" type="ORF">DT376_18400</name>
</gene>
<dbReference type="GO" id="GO:0008757">
    <property type="term" value="F:S-adenosylmethionine-dependent methyltransferase activity"/>
    <property type="evidence" value="ECO:0007669"/>
    <property type="project" value="InterPro"/>
</dbReference>
<dbReference type="PANTHER" id="PTHR42912:SF6">
    <property type="entry name" value="METHYLTRANSFERASE TYPE 11 DOMAIN-CONTAINING PROTEIN"/>
    <property type="match status" value="1"/>
</dbReference>
<dbReference type="AlphaFoldDB" id="A0A367M7T1"/>
<name>A0A367M7T1_PSEAI</name>
<protein>
    <submittedName>
        <fullName evidence="2">Class I SAM-dependent methyltransferase</fullName>
    </submittedName>
</protein>
<evidence type="ECO:0000259" key="1">
    <source>
        <dbReference type="Pfam" id="PF08241"/>
    </source>
</evidence>
<dbReference type="PANTHER" id="PTHR42912">
    <property type="entry name" value="METHYLTRANSFERASE"/>
    <property type="match status" value="1"/>
</dbReference>
<dbReference type="Pfam" id="PF08241">
    <property type="entry name" value="Methyltransf_11"/>
    <property type="match status" value="1"/>
</dbReference>
<sequence length="231" mass="25111">MPTFHEIDVLRHNSASWDAQAARDCEWSRPVSAEEVAAARRGDWAVKLTPGALPAHWLGDVRGREILCLASAGGQQAPILAAAGARVTLFDASAGQLDKDRQVAARDRLELACVQGDMRDLSTFADASFDLVFNPISNLYVDDVLPVWRECARVLRPGGKLLASFYNPALFIEDRSPELAEQGLIRPRHRLPYSDLESLSAEALAAKREKGEALVFGHSLTQQIAGQLAAG</sequence>
<reference evidence="2 3" key="1">
    <citation type="submission" date="2018-07" db="EMBL/GenBank/DDBJ databases">
        <title>Mechanisms of high-level aminoglycoside resistance among Gram-negative pathogens in Brazil.</title>
        <authorList>
            <person name="Ballaben A.S."/>
            <person name="Darini A.L.C."/>
            <person name="Doi Y."/>
        </authorList>
    </citation>
    <scope>NUCLEOTIDE SEQUENCE [LARGE SCALE GENOMIC DNA]</scope>
    <source>
        <strain evidence="2 3">B2-305</strain>
    </source>
</reference>
<evidence type="ECO:0000313" key="2">
    <source>
        <dbReference type="EMBL" id="RCI73429.1"/>
    </source>
</evidence>
<dbReference type="SUPFAM" id="SSF53335">
    <property type="entry name" value="S-adenosyl-L-methionine-dependent methyltransferases"/>
    <property type="match status" value="1"/>
</dbReference>
<dbReference type="InterPro" id="IPR013216">
    <property type="entry name" value="Methyltransf_11"/>
</dbReference>
<keyword evidence="2" id="KW-0808">Transferase</keyword>
<organism evidence="2 3">
    <name type="scientific">Pseudomonas aeruginosa</name>
    <dbReference type="NCBI Taxonomy" id="287"/>
    <lineage>
        <taxon>Bacteria</taxon>
        <taxon>Pseudomonadati</taxon>
        <taxon>Pseudomonadota</taxon>
        <taxon>Gammaproteobacteria</taxon>
        <taxon>Pseudomonadales</taxon>
        <taxon>Pseudomonadaceae</taxon>
        <taxon>Pseudomonas</taxon>
    </lineage>
</organism>
<accession>A0A367M7T1</accession>
<dbReference type="Proteomes" id="UP000253594">
    <property type="component" value="Unassembled WGS sequence"/>
</dbReference>
<keyword evidence="2" id="KW-0489">Methyltransferase</keyword>
<feature type="domain" description="Methyltransferase type 11" evidence="1">
    <location>
        <begin position="68"/>
        <end position="162"/>
    </location>
</feature>